<evidence type="ECO:0000256" key="3">
    <source>
        <dbReference type="SAM" id="MobiDB-lite"/>
    </source>
</evidence>
<evidence type="ECO:0000313" key="5">
    <source>
        <dbReference type="Proteomes" id="UP000003963"/>
    </source>
</evidence>
<dbReference type="PANTHER" id="PTHR21198:SF7">
    <property type="entry name" value="ASPARTATE-GLUTAMATE RACEMASE FAMILY"/>
    <property type="match status" value="1"/>
</dbReference>
<sequence>MDARECVSARRTTGRALKVGILGGMGPAATADFYAKLIRATPAARDQDHVPVVIWADPTIPDRTAALLDHGADPSPWLKRGAHYVALAGANLIAVPCNTAHAFLGAVRSAAAPVPVLDMVAETAEEVARSQPGATVGILATTGTLTAELYQNALSRCGLKPLIPDSTAQQAVMSAIRQVKAGGDLAHARRLMSPALRSLGQPLGGRRPVGHRDPLASRRPQFTAHASRGRHRRPRPCRRPPRPARCSARQLRGTPCH</sequence>
<dbReference type="InterPro" id="IPR001920">
    <property type="entry name" value="Asp/Glu_race"/>
</dbReference>
<dbReference type="GO" id="GO:0047661">
    <property type="term" value="F:amino-acid racemase activity"/>
    <property type="evidence" value="ECO:0007669"/>
    <property type="project" value="InterPro"/>
</dbReference>
<dbReference type="Pfam" id="PF01177">
    <property type="entry name" value="Asp_Glu_race"/>
    <property type="match status" value="1"/>
</dbReference>
<feature type="compositionally biased region" description="Basic residues" evidence="3">
    <location>
        <begin position="227"/>
        <end position="242"/>
    </location>
</feature>
<protein>
    <submittedName>
        <fullName evidence="4">Aspartate racemase</fullName>
    </submittedName>
</protein>
<organism evidence="4 5">
    <name type="scientific">Streptomyces himastatinicus ATCC 53653</name>
    <dbReference type="NCBI Taxonomy" id="457427"/>
    <lineage>
        <taxon>Bacteria</taxon>
        <taxon>Bacillati</taxon>
        <taxon>Actinomycetota</taxon>
        <taxon>Actinomycetes</taxon>
        <taxon>Kitasatosporales</taxon>
        <taxon>Streptomycetaceae</taxon>
        <taxon>Streptomyces</taxon>
        <taxon>Streptomyces violaceusniger group</taxon>
    </lineage>
</organism>
<accession>D9WJV1</accession>
<evidence type="ECO:0000313" key="4">
    <source>
        <dbReference type="EMBL" id="EFL23514.1"/>
    </source>
</evidence>
<dbReference type="InterPro" id="IPR004380">
    <property type="entry name" value="Asp_race"/>
</dbReference>
<dbReference type="EMBL" id="GG657754">
    <property type="protein sequence ID" value="EFL23514.1"/>
    <property type="molecule type" value="Genomic_DNA"/>
</dbReference>
<keyword evidence="5" id="KW-1185">Reference proteome</keyword>
<dbReference type="InterPro" id="IPR018187">
    <property type="entry name" value="Asp/Glu_racemase_AS_1"/>
</dbReference>
<comment type="similarity">
    <text evidence="1">Belongs to the aspartate/glutamate racemases family.</text>
</comment>
<evidence type="ECO:0000256" key="1">
    <source>
        <dbReference type="ARBA" id="ARBA00007847"/>
    </source>
</evidence>
<evidence type="ECO:0000256" key="2">
    <source>
        <dbReference type="ARBA" id="ARBA00023235"/>
    </source>
</evidence>
<name>D9WJV1_9ACTN</name>
<proteinExistence type="inferred from homology"/>
<dbReference type="SUPFAM" id="SSF53681">
    <property type="entry name" value="Aspartate/glutamate racemase"/>
    <property type="match status" value="2"/>
</dbReference>
<dbReference type="InterPro" id="IPR015942">
    <property type="entry name" value="Asp/Glu/hydantoin_racemase"/>
</dbReference>
<dbReference type="HOGENOM" id="CLU_055360_2_2_11"/>
<dbReference type="PANTHER" id="PTHR21198">
    <property type="entry name" value="GLUTAMATE RACEMASE"/>
    <property type="match status" value="1"/>
</dbReference>
<gene>
    <name evidence="4" type="ORF">SSOG_03228</name>
</gene>
<reference evidence="4 5" key="1">
    <citation type="submission" date="2009-02" db="EMBL/GenBank/DDBJ databases">
        <title>Annotation of Streptomyces hygroscopicus strain ATCC 53653.</title>
        <authorList>
            <consortium name="The Broad Institute Genome Sequencing Platform"/>
            <consortium name="Broad Institute Microbial Sequencing Center"/>
            <person name="Fischbach M."/>
            <person name="Godfrey P."/>
            <person name="Ward D."/>
            <person name="Young S."/>
            <person name="Zeng Q."/>
            <person name="Koehrsen M."/>
            <person name="Alvarado L."/>
            <person name="Berlin A.M."/>
            <person name="Bochicchio J."/>
            <person name="Borenstein D."/>
            <person name="Chapman S.B."/>
            <person name="Chen Z."/>
            <person name="Engels R."/>
            <person name="Freedman E."/>
            <person name="Gellesch M."/>
            <person name="Goldberg J."/>
            <person name="Griggs A."/>
            <person name="Gujja S."/>
            <person name="Heilman E.R."/>
            <person name="Heiman D.I."/>
            <person name="Hepburn T.A."/>
            <person name="Howarth C."/>
            <person name="Jen D."/>
            <person name="Larson L."/>
            <person name="Lewis B."/>
            <person name="Mehta T."/>
            <person name="Park D."/>
            <person name="Pearson M."/>
            <person name="Richards J."/>
            <person name="Roberts A."/>
            <person name="Saif S."/>
            <person name="Shea T.D."/>
            <person name="Shenoy N."/>
            <person name="Sisk P."/>
            <person name="Stolte C."/>
            <person name="Sykes S.N."/>
            <person name="Thomson T."/>
            <person name="Walk T."/>
            <person name="White J."/>
            <person name="Yandava C."/>
            <person name="Straight P."/>
            <person name="Clardy J."/>
            <person name="Hung D."/>
            <person name="Kolter R."/>
            <person name="Mekalanos J."/>
            <person name="Walker S."/>
            <person name="Walsh C.T."/>
            <person name="Wieland-Brown L.C."/>
            <person name="Haas B."/>
            <person name="Nusbaum C."/>
            <person name="Birren B."/>
        </authorList>
    </citation>
    <scope>NUCLEOTIDE SEQUENCE [LARGE SCALE GENOMIC DNA]</scope>
    <source>
        <strain evidence="4 5">ATCC 53653</strain>
    </source>
</reference>
<dbReference type="Proteomes" id="UP000003963">
    <property type="component" value="Unassembled WGS sequence"/>
</dbReference>
<dbReference type="NCBIfam" id="TIGR00035">
    <property type="entry name" value="asp_race"/>
    <property type="match status" value="1"/>
</dbReference>
<feature type="region of interest" description="Disordered" evidence="3">
    <location>
        <begin position="196"/>
        <end position="257"/>
    </location>
</feature>
<dbReference type="STRING" id="457427.SSOG_03228"/>
<dbReference type="Gene3D" id="3.40.50.1860">
    <property type="match status" value="2"/>
</dbReference>
<dbReference type="AlphaFoldDB" id="D9WJV1"/>
<dbReference type="PROSITE" id="PS00923">
    <property type="entry name" value="ASP_GLU_RACEMASE_1"/>
    <property type="match status" value="1"/>
</dbReference>
<keyword evidence="2" id="KW-0413">Isomerase</keyword>